<name>A0ABU9DJP2_9BACL</name>
<dbReference type="RefSeq" id="WP_341416177.1">
    <property type="nucleotide sequence ID" value="NZ_JBBPCC010000008.1"/>
</dbReference>
<evidence type="ECO:0000313" key="8">
    <source>
        <dbReference type="Proteomes" id="UP001469365"/>
    </source>
</evidence>
<evidence type="ECO:0000256" key="4">
    <source>
        <dbReference type="ARBA" id="ARBA00023136"/>
    </source>
</evidence>
<sequence length="133" mass="15497">MMDNIQEKRSFTLEELGILEAEMLKLRKSKEAAWGLWALMSFFGAHRFYTENYVYASWMLSTSVAPIVMILVLAGQDSLGGLGQFLLWFSISMLIGSVAWSWIDAIFLNRRVENLNNRKEQEIIRRIQMTRRT</sequence>
<evidence type="ECO:0000256" key="1">
    <source>
        <dbReference type="ARBA" id="ARBA00004141"/>
    </source>
</evidence>
<evidence type="ECO:0000313" key="7">
    <source>
        <dbReference type="EMBL" id="MEK8129080.1"/>
    </source>
</evidence>
<keyword evidence="8" id="KW-1185">Reference proteome</keyword>
<dbReference type="EMBL" id="JBBPCC010000008">
    <property type="protein sequence ID" value="MEK8129080.1"/>
    <property type="molecule type" value="Genomic_DNA"/>
</dbReference>
<comment type="caution">
    <text evidence="7">The sequence shown here is derived from an EMBL/GenBank/DDBJ whole genome shotgun (WGS) entry which is preliminary data.</text>
</comment>
<keyword evidence="2 5" id="KW-0812">Transmembrane</keyword>
<dbReference type="InterPro" id="IPR007829">
    <property type="entry name" value="TM2"/>
</dbReference>
<gene>
    <name evidence="7" type="ORF">WMW72_14340</name>
</gene>
<evidence type="ECO:0000256" key="3">
    <source>
        <dbReference type="ARBA" id="ARBA00022989"/>
    </source>
</evidence>
<evidence type="ECO:0000256" key="5">
    <source>
        <dbReference type="SAM" id="Phobius"/>
    </source>
</evidence>
<feature type="transmembrane region" description="Helical" evidence="5">
    <location>
        <begin position="55"/>
        <end position="73"/>
    </location>
</feature>
<comment type="subcellular location">
    <subcellularLocation>
        <location evidence="1">Membrane</location>
        <topology evidence="1">Multi-pass membrane protein</topology>
    </subcellularLocation>
</comment>
<dbReference type="Pfam" id="PF05154">
    <property type="entry name" value="TM2"/>
    <property type="match status" value="1"/>
</dbReference>
<keyword evidence="3 5" id="KW-1133">Transmembrane helix</keyword>
<organism evidence="7 8">
    <name type="scientific">Paenibacillus filicis</name>
    <dbReference type="NCBI Taxonomy" id="669464"/>
    <lineage>
        <taxon>Bacteria</taxon>
        <taxon>Bacillati</taxon>
        <taxon>Bacillota</taxon>
        <taxon>Bacilli</taxon>
        <taxon>Bacillales</taxon>
        <taxon>Paenibacillaceae</taxon>
        <taxon>Paenibacillus</taxon>
    </lineage>
</organism>
<protein>
    <submittedName>
        <fullName evidence="7">NINE protein</fullName>
    </submittedName>
</protein>
<feature type="domain" description="TM2" evidence="6">
    <location>
        <begin position="27"/>
        <end position="72"/>
    </location>
</feature>
<dbReference type="Proteomes" id="UP001469365">
    <property type="component" value="Unassembled WGS sequence"/>
</dbReference>
<keyword evidence="4 5" id="KW-0472">Membrane</keyword>
<feature type="transmembrane region" description="Helical" evidence="5">
    <location>
        <begin position="85"/>
        <end position="103"/>
    </location>
</feature>
<evidence type="ECO:0000259" key="6">
    <source>
        <dbReference type="Pfam" id="PF05154"/>
    </source>
</evidence>
<evidence type="ECO:0000256" key="2">
    <source>
        <dbReference type="ARBA" id="ARBA00022692"/>
    </source>
</evidence>
<reference evidence="7 8" key="1">
    <citation type="submission" date="2024-04" db="EMBL/GenBank/DDBJ databases">
        <title>draft genome sequnece of Paenibacillus filicis.</title>
        <authorList>
            <person name="Kim D.-U."/>
        </authorList>
    </citation>
    <scope>NUCLEOTIDE SEQUENCE [LARGE SCALE GENOMIC DNA]</scope>
    <source>
        <strain evidence="7 8">KACC14197</strain>
    </source>
</reference>
<accession>A0ABU9DJP2</accession>
<proteinExistence type="predicted"/>